<organism evidence="2 3">
    <name type="scientific">Escherichia albertii (strain TW07627)</name>
    <dbReference type="NCBI Taxonomy" id="502347"/>
    <lineage>
        <taxon>Bacteria</taxon>
        <taxon>Pseudomonadati</taxon>
        <taxon>Pseudomonadota</taxon>
        <taxon>Gammaproteobacteria</taxon>
        <taxon>Enterobacterales</taxon>
        <taxon>Enterobacteriaceae</taxon>
        <taxon>Escherichia</taxon>
    </lineage>
</organism>
<evidence type="ECO:0000256" key="1">
    <source>
        <dbReference type="SAM" id="MobiDB-lite"/>
    </source>
</evidence>
<sequence length="41" mass="4492">MRLLFDQRSAPAGIGRSDKRSASDNYVLAISLLVGIKLPDF</sequence>
<dbReference type="EMBL" id="ABKX01000001">
    <property type="protein sequence ID" value="EDS93661.1"/>
    <property type="molecule type" value="Genomic_DNA"/>
</dbReference>
<gene>
    <name evidence="2" type="ORF">ESCAB7627_0944</name>
</gene>
<proteinExistence type="predicted"/>
<name>A0ABC9NTI0_ESCAT</name>
<comment type="caution">
    <text evidence="2">The sequence shown here is derived from an EMBL/GenBank/DDBJ whole genome shotgun (WGS) entry which is preliminary data.</text>
</comment>
<protein>
    <recommendedName>
        <fullName evidence="4">Transposase</fullName>
    </recommendedName>
</protein>
<evidence type="ECO:0000313" key="2">
    <source>
        <dbReference type="EMBL" id="EDS93661.1"/>
    </source>
</evidence>
<evidence type="ECO:0008006" key="4">
    <source>
        <dbReference type="Google" id="ProtNLM"/>
    </source>
</evidence>
<reference evidence="2 3" key="1">
    <citation type="submission" date="2008-02" db="EMBL/GenBank/DDBJ databases">
        <title>Annotation of Escherichia albertii TW07627.</title>
        <authorList>
            <person name="Sutton G."/>
            <person name="Whittam T.S."/>
            <person name="Sebastian Y."/>
        </authorList>
    </citation>
    <scope>NUCLEOTIDE SEQUENCE [LARGE SCALE GENOMIC DNA]</scope>
    <source>
        <strain evidence="2 3">TW07627</strain>
    </source>
</reference>
<dbReference type="AlphaFoldDB" id="A0ABC9NTI0"/>
<feature type="region of interest" description="Disordered" evidence="1">
    <location>
        <begin position="1"/>
        <end position="21"/>
    </location>
</feature>
<accession>A0ABC9NTI0</accession>
<dbReference type="Proteomes" id="UP000003042">
    <property type="component" value="Unassembled WGS sequence"/>
</dbReference>
<evidence type="ECO:0000313" key="3">
    <source>
        <dbReference type="Proteomes" id="UP000003042"/>
    </source>
</evidence>